<gene>
    <name evidence="1" type="ORF">CLV30_1388</name>
</gene>
<organism evidence="1 2">
    <name type="scientific">Haloactinopolyspora alba</name>
    <dbReference type="NCBI Taxonomy" id="648780"/>
    <lineage>
        <taxon>Bacteria</taxon>
        <taxon>Bacillati</taxon>
        <taxon>Actinomycetota</taxon>
        <taxon>Actinomycetes</taxon>
        <taxon>Jiangellales</taxon>
        <taxon>Jiangellaceae</taxon>
        <taxon>Haloactinopolyspora</taxon>
    </lineage>
</organism>
<evidence type="ECO:0000313" key="2">
    <source>
        <dbReference type="Proteomes" id="UP000243528"/>
    </source>
</evidence>
<dbReference type="AlphaFoldDB" id="A0A2P8D033"/>
<dbReference type="Proteomes" id="UP000243528">
    <property type="component" value="Unassembled WGS sequence"/>
</dbReference>
<accession>A0A2P8D033</accession>
<keyword evidence="2" id="KW-1185">Reference proteome</keyword>
<dbReference type="OrthoDB" id="4320746at2"/>
<dbReference type="RefSeq" id="WP_106540110.1">
    <property type="nucleotide sequence ID" value="NZ_PYGE01000038.1"/>
</dbReference>
<proteinExistence type="predicted"/>
<reference evidence="1 2" key="1">
    <citation type="submission" date="2018-03" db="EMBL/GenBank/DDBJ databases">
        <title>Genomic Encyclopedia of Archaeal and Bacterial Type Strains, Phase II (KMG-II): from individual species to whole genera.</title>
        <authorList>
            <person name="Goeker M."/>
        </authorList>
    </citation>
    <scope>NUCLEOTIDE SEQUENCE [LARGE SCALE GENOMIC DNA]</scope>
    <source>
        <strain evidence="1 2">DSM 45211</strain>
    </source>
</reference>
<name>A0A2P8D033_9ACTN</name>
<evidence type="ECO:0000313" key="1">
    <source>
        <dbReference type="EMBL" id="PSK90583.1"/>
    </source>
</evidence>
<comment type="caution">
    <text evidence="1">The sequence shown here is derived from an EMBL/GenBank/DDBJ whole genome shotgun (WGS) entry which is preliminary data.</text>
</comment>
<protein>
    <submittedName>
        <fullName evidence="1">Uncharacterized protein</fullName>
    </submittedName>
</protein>
<dbReference type="EMBL" id="PYGE01000038">
    <property type="protein sequence ID" value="PSK90583.1"/>
    <property type="molecule type" value="Genomic_DNA"/>
</dbReference>
<sequence>MSAIRCDRCNRRWRGQGDWNGTFERGRMVGALCPACQTPQENAEAVINEATLDYGVDERGRFRGRPKGGESR</sequence>